<dbReference type="Pfam" id="PF00015">
    <property type="entry name" value="MCPsignal"/>
    <property type="match status" value="1"/>
</dbReference>
<dbReference type="PANTHER" id="PTHR32089">
    <property type="entry name" value="METHYL-ACCEPTING CHEMOTAXIS PROTEIN MCPB"/>
    <property type="match status" value="1"/>
</dbReference>
<dbReference type="RefSeq" id="WP_172596100.1">
    <property type="nucleotide sequence ID" value="NZ_LR130778.1"/>
</dbReference>
<keyword evidence="7 8" id="KW-0807">Transducer</keyword>
<dbReference type="Gene3D" id="3.30.450.20">
    <property type="entry name" value="PAS domain"/>
    <property type="match status" value="1"/>
</dbReference>
<dbReference type="GO" id="GO:0007165">
    <property type="term" value="P:signal transduction"/>
    <property type="evidence" value="ECO:0007669"/>
    <property type="project" value="UniProtKB-KW"/>
</dbReference>
<evidence type="ECO:0000256" key="2">
    <source>
        <dbReference type="ARBA" id="ARBA00022475"/>
    </source>
</evidence>
<dbReference type="CDD" id="cd12914">
    <property type="entry name" value="PDC1_DGC_like"/>
    <property type="match status" value="1"/>
</dbReference>
<dbReference type="InterPro" id="IPR033479">
    <property type="entry name" value="dCache_1"/>
</dbReference>
<feature type="domain" description="Methyl-accepting transducer" evidence="10">
    <location>
        <begin position="381"/>
        <end position="638"/>
    </location>
</feature>
<comment type="subcellular location">
    <subcellularLocation>
        <location evidence="1">Cell membrane</location>
        <topology evidence="1">Multi-pass membrane protein</topology>
    </subcellularLocation>
</comment>
<dbReference type="EMBL" id="LR130778">
    <property type="protein sequence ID" value="VDN46812.1"/>
    <property type="molecule type" value="Genomic_DNA"/>
</dbReference>
<evidence type="ECO:0000256" key="8">
    <source>
        <dbReference type="PROSITE-ProRule" id="PRU00284"/>
    </source>
</evidence>
<evidence type="ECO:0000256" key="4">
    <source>
        <dbReference type="ARBA" id="ARBA00022692"/>
    </source>
</evidence>
<evidence type="ECO:0000259" key="10">
    <source>
        <dbReference type="PROSITE" id="PS50111"/>
    </source>
</evidence>
<dbReference type="InterPro" id="IPR029151">
    <property type="entry name" value="Sensor-like_sf"/>
</dbReference>
<evidence type="ECO:0000313" key="11">
    <source>
        <dbReference type="EMBL" id="VDN46812.1"/>
    </source>
</evidence>
<protein>
    <recommendedName>
        <fullName evidence="10">Methyl-accepting transducer domain-containing protein</fullName>
    </recommendedName>
</protein>
<dbReference type="SUPFAM" id="SSF103190">
    <property type="entry name" value="Sensory domain-like"/>
    <property type="match status" value="1"/>
</dbReference>
<dbReference type="Pfam" id="PF02743">
    <property type="entry name" value="dCache_1"/>
    <property type="match status" value="1"/>
</dbReference>
<proteinExistence type="predicted"/>
<dbReference type="Gene3D" id="1.10.287.950">
    <property type="entry name" value="Methyl-accepting chemotaxis protein"/>
    <property type="match status" value="1"/>
</dbReference>
<keyword evidence="3" id="KW-0145">Chemotaxis</keyword>
<dbReference type="SMART" id="SM00283">
    <property type="entry name" value="MA"/>
    <property type="match status" value="1"/>
</dbReference>
<dbReference type="Proteomes" id="UP000279029">
    <property type="component" value="Chromosome"/>
</dbReference>
<keyword evidence="12" id="KW-1185">Reference proteome</keyword>
<evidence type="ECO:0000256" key="3">
    <source>
        <dbReference type="ARBA" id="ARBA00022500"/>
    </source>
</evidence>
<dbReference type="KEGG" id="cbar:PATL70BA_0937"/>
<gene>
    <name evidence="11" type="ORF">PATL70BA_0937</name>
</gene>
<reference evidence="11 12" key="1">
    <citation type="submission" date="2018-09" db="EMBL/GenBank/DDBJ databases">
        <authorList>
            <person name="Postec A."/>
        </authorList>
    </citation>
    <scope>NUCLEOTIDE SEQUENCE [LARGE SCALE GENOMIC DNA]</scope>
    <source>
        <strain evidence="11">70B-A</strain>
    </source>
</reference>
<keyword evidence="6 9" id="KW-0472">Membrane</keyword>
<dbReference type="GO" id="GO:0006935">
    <property type="term" value="P:chemotaxis"/>
    <property type="evidence" value="ECO:0007669"/>
    <property type="project" value="UniProtKB-KW"/>
</dbReference>
<evidence type="ECO:0000256" key="1">
    <source>
        <dbReference type="ARBA" id="ARBA00004651"/>
    </source>
</evidence>
<organism evidence="11 12">
    <name type="scientific">Petrocella atlantisensis</name>
    <dbReference type="NCBI Taxonomy" id="2173034"/>
    <lineage>
        <taxon>Bacteria</taxon>
        <taxon>Bacillati</taxon>
        <taxon>Bacillota</taxon>
        <taxon>Clostridia</taxon>
        <taxon>Lachnospirales</taxon>
        <taxon>Vallitaleaceae</taxon>
        <taxon>Petrocella</taxon>
    </lineage>
</organism>
<dbReference type="GO" id="GO:0005886">
    <property type="term" value="C:plasma membrane"/>
    <property type="evidence" value="ECO:0007669"/>
    <property type="project" value="UniProtKB-SubCell"/>
</dbReference>
<evidence type="ECO:0000256" key="7">
    <source>
        <dbReference type="ARBA" id="ARBA00023224"/>
    </source>
</evidence>
<name>A0A3P7RVQ7_9FIRM</name>
<keyword evidence="5 9" id="KW-1133">Transmembrane helix</keyword>
<feature type="transmembrane region" description="Helical" evidence="9">
    <location>
        <begin position="280"/>
        <end position="303"/>
    </location>
</feature>
<dbReference type="AlphaFoldDB" id="A0A3P7RVQ7"/>
<keyword evidence="2" id="KW-1003">Cell membrane</keyword>
<accession>A0A3P7RVQ7</accession>
<dbReference type="PROSITE" id="PS50111">
    <property type="entry name" value="CHEMOTAXIS_TRANSDUC_2"/>
    <property type="match status" value="1"/>
</dbReference>
<dbReference type="PANTHER" id="PTHR32089:SF112">
    <property type="entry name" value="LYSOZYME-LIKE PROTEIN-RELATED"/>
    <property type="match status" value="1"/>
</dbReference>
<feature type="transmembrane region" description="Helical" evidence="9">
    <location>
        <begin position="12"/>
        <end position="31"/>
    </location>
</feature>
<evidence type="ECO:0000256" key="5">
    <source>
        <dbReference type="ARBA" id="ARBA00022989"/>
    </source>
</evidence>
<dbReference type="CDD" id="cd12912">
    <property type="entry name" value="PDC2_MCP_like"/>
    <property type="match status" value="1"/>
</dbReference>
<dbReference type="InterPro" id="IPR004089">
    <property type="entry name" value="MCPsignal_dom"/>
</dbReference>
<sequence>MKSGITRKITLLIVLLVVMVCGILGGISIFISSQSLTSEVEVALVDETKLGSDQIKIIVNARLELLQEIANRARTQTMDFKIQQESLKEDIERLGYLDIGVVSMSGQATYVSSGETTDLSDRSYIQKALSGEMNVSDVLISKVTNSAVLMYAVPIFNDGRVVGALIARRDGNALSEITDEMGFGEEGYAYLINDKGIVVAHNDRELVMSQFQPIEVAKTDKTVEPLAKVFEEILEKKIGVGSYTYKGVDLYEAFHSIEGTNWFLVNVALRSEALAGVNTLLTTLVIVIVIMLVISSFVAFLLARTISTPIVSLTQIVDKQATLDFRSDDKNDFSKIENRKDEIGLMTKSLFSMSGNVRELLINVSSTAEQVSATSEELTATAQQSATASEEVAQTINEIAKGATDQAKNTMDAASALTHLSKEIEINLSGTQDLAHASSTMSQLVATGLKVVSDLAQKTLENARASDVVFSSIQKTNESSTKISEASSMIASISEQTNLLALNASIEAARAGEHGRGFAVVAEEIRKLAEQSRTTTSIIDEMVSKLQKDAETAVLKMKESGVIVKEEEKSVEMTKETFDQIAQAIAKSEELVNLISKTSVKMEENKSNVMGNIDTLSAVAEENAASTEQASAAIQEQTASSEQIADASEDLSVMAQNLQAMIRKFKI</sequence>
<evidence type="ECO:0000313" key="12">
    <source>
        <dbReference type="Proteomes" id="UP000279029"/>
    </source>
</evidence>
<dbReference type="Gene3D" id="6.10.340.10">
    <property type="match status" value="1"/>
</dbReference>
<evidence type="ECO:0000256" key="9">
    <source>
        <dbReference type="SAM" id="Phobius"/>
    </source>
</evidence>
<dbReference type="SUPFAM" id="SSF58104">
    <property type="entry name" value="Methyl-accepting chemotaxis protein (MCP) signaling domain"/>
    <property type="match status" value="1"/>
</dbReference>
<evidence type="ECO:0000256" key="6">
    <source>
        <dbReference type="ARBA" id="ARBA00023136"/>
    </source>
</evidence>
<keyword evidence="4 9" id="KW-0812">Transmembrane</keyword>